<dbReference type="InterPro" id="IPR002579">
    <property type="entry name" value="Met_Sox_Rdtase_MsrB_dom"/>
</dbReference>
<comment type="catalytic activity">
    <reaction evidence="5 6">
        <text>L-methionyl-[protein] + [thioredoxin]-disulfide + H2O = L-methionyl-(R)-S-oxide-[protein] + [thioredoxin]-dithiol</text>
        <dbReference type="Rhea" id="RHEA:24164"/>
        <dbReference type="Rhea" id="RHEA-COMP:10698"/>
        <dbReference type="Rhea" id="RHEA-COMP:10700"/>
        <dbReference type="Rhea" id="RHEA-COMP:12313"/>
        <dbReference type="Rhea" id="RHEA-COMP:12314"/>
        <dbReference type="ChEBI" id="CHEBI:15377"/>
        <dbReference type="ChEBI" id="CHEBI:16044"/>
        <dbReference type="ChEBI" id="CHEBI:29950"/>
        <dbReference type="ChEBI" id="CHEBI:45764"/>
        <dbReference type="ChEBI" id="CHEBI:50058"/>
        <dbReference type="EC" id="1.8.4.12"/>
    </reaction>
</comment>
<dbReference type="GO" id="GO:0006979">
    <property type="term" value="P:response to oxidative stress"/>
    <property type="evidence" value="ECO:0007669"/>
    <property type="project" value="InterPro"/>
</dbReference>
<comment type="similarity">
    <text evidence="1 6">Belongs to the MsrB Met sulfoxide reductase family.</text>
</comment>
<organism evidence="8 9">
    <name type="scientific">Hypsibius exemplaris</name>
    <name type="common">Freshwater tardigrade</name>
    <dbReference type="NCBI Taxonomy" id="2072580"/>
    <lineage>
        <taxon>Eukaryota</taxon>
        <taxon>Metazoa</taxon>
        <taxon>Ecdysozoa</taxon>
        <taxon>Tardigrada</taxon>
        <taxon>Eutardigrada</taxon>
        <taxon>Parachela</taxon>
        <taxon>Hypsibioidea</taxon>
        <taxon>Hypsibiidae</taxon>
        <taxon>Hypsibius</taxon>
    </lineage>
</organism>
<evidence type="ECO:0000256" key="3">
    <source>
        <dbReference type="ARBA" id="ARBA00022833"/>
    </source>
</evidence>
<keyword evidence="2 6" id="KW-0479">Metal-binding</keyword>
<dbReference type="PROSITE" id="PS51790">
    <property type="entry name" value="MSRB"/>
    <property type="match status" value="1"/>
</dbReference>
<sequence>MNHPNISNRKRNAAQANRLKKIPFNFTLSSVDVSGSLPYLTTWKSAIPENLKSTMSATNGNNSVDQANLKSLKERLTAEQYHVTQEKGTERPFSGVYNHHSDPGTYKCVVCDDVLFSSDSKFDSGCGWPAFSDVLDKSKVKLTPDFSHGSSRTEVTCNKCGAHLGHVFDDGPKPTGQRYCINSASLNFAGKK</sequence>
<dbReference type="PANTHER" id="PTHR10173:SF52">
    <property type="entry name" value="METHIONINE-R-SULFOXIDE REDUCTASE B1"/>
    <property type="match status" value="1"/>
</dbReference>
<dbReference type="GO" id="GO:0030091">
    <property type="term" value="P:protein repair"/>
    <property type="evidence" value="ECO:0007669"/>
    <property type="project" value="InterPro"/>
</dbReference>
<accession>A0A9X6NCR2</accession>
<evidence type="ECO:0000256" key="5">
    <source>
        <dbReference type="ARBA" id="ARBA00048488"/>
    </source>
</evidence>
<evidence type="ECO:0000256" key="4">
    <source>
        <dbReference type="ARBA" id="ARBA00023002"/>
    </source>
</evidence>
<dbReference type="InterPro" id="IPR028427">
    <property type="entry name" value="Met_Sox_Rdtase_MsrB"/>
</dbReference>
<keyword evidence="3 6" id="KW-0862">Zinc</keyword>
<comment type="function">
    <text evidence="6">Methionine-sulfoxide reductase that specifically reduces methionine (R)-sulfoxide back to methionine. While in many cases methionine oxidation is the result of random oxidation following oxidative stress, methionine oxidation is also a post-translational modification that takes place on specific residues.</text>
</comment>
<dbReference type="NCBIfam" id="TIGR00357">
    <property type="entry name" value="peptide-methionine (R)-S-oxide reductase MsrB"/>
    <property type="match status" value="1"/>
</dbReference>
<keyword evidence="4 6" id="KW-0560">Oxidoreductase</keyword>
<evidence type="ECO:0000313" key="9">
    <source>
        <dbReference type="Proteomes" id="UP000192578"/>
    </source>
</evidence>
<dbReference type="GO" id="GO:0046872">
    <property type="term" value="F:metal ion binding"/>
    <property type="evidence" value="ECO:0007669"/>
    <property type="project" value="UniProtKB-KW"/>
</dbReference>
<dbReference type="GO" id="GO:0033743">
    <property type="term" value="F:peptide-methionine (R)-S-oxide reductase activity"/>
    <property type="evidence" value="ECO:0007669"/>
    <property type="project" value="UniProtKB-EC"/>
</dbReference>
<reference evidence="9" key="1">
    <citation type="submission" date="2017-01" db="EMBL/GenBank/DDBJ databases">
        <title>Comparative genomics of anhydrobiosis in the tardigrade Hypsibius dujardini.</title>
        <authorList>
            <person name="Yoshida Y."/>
            <person name="Koutsovoulos G."/>
            <person name="Laetsch D."/>
            <person name="Stevens L."/>
            <person name="Kumar S."/>
            <person name="Horikawa D."/>
            <person name="Ishino K."/>
            <person name="Komine S."/>
            <person name="Tomita M."/>
            <person name="Blaxter M."/>
            <person name="Arakawa K."/>
        </authorList>
    </citation>
    <scope>NUCLEOTIDE SEQUENCE [LARGE SCALE GENOMIC DNA]</scope>
    <source>
        <strain evidence="9">Z151</strain>
    </source>
</reference>
<dbReference type="FunFam" id="2.170.150.20:FF:000001">
    <property type="entry name" value="Peptide methionine sulfoxide reductase MsrB"/>
    <property type="match status" value="1"/>
</dbReference>
<dbReference type="InterPro" id="IPR011057">
    <property type="entry name" value="Mss4-like_sf"/>
</dbReference>
<dbReference type="EC" id="1.8.4.12" evidence="6"/>
<dbReference type="Gene3D" id="2.170.150.20">
    <property type="entry name" value="Peptide methionine sulfoxide reductase"/>
    <property type="match status" value="1"/>
</dbReference>
<dbReference type="PANTHER" id="PTHR10173">
    <property type="entry name" value="METHIONINE SULFOXIDE REDUCTASE"/>
    <property type="match status" value="1"/>
</dbReference>
<dbReference type="Proteomes" id="UP000192578">
    <property type="component" value="Unassembled WGS sequence"/>
</dbReference>
<comment type="cofactor">
    <cofactor evidence="6">
        <name>Zn(2+)</name>
        <dbReference type="ChEBI" id="CHEBI:29105"/>
    </cofactor>
    <text evidence="6">Binds 1 zinc ion per subunit.</text>
</comment>
<keyword evidence="9" id="KW-1185">Reference proteome</keyword>
<evidence type="ECO:0000256" key="1">
    <source>
        <dbReference type="ARBA" id="ARBA00007174"/>
    </source>
</evidence>
<dbReference type="AlphaFoldDB" id="A0A9X6NCR2"/>
<protein>
    <recommendedName>
        <fullName evidence="6">Peptide-methionine (R)-S-oxide reductase</fullName>
        <ecNumber evidence="6">1.8.4.12</ecNumber>
    </recommendedName>
</protein>
<proteinExistence type="inferred from homology"/>
<gene>
    <name evidence="8" type="ORF">BV898_16220</name>
</gene>
<dbReference type="GO" id="GO:0005737">
    <property type="term" value="C:cytoplasm"/>
    <property type="evidence" value="ECO:0007669"/>
    <property type="project" value="TreeGrafter"/>
</dbReference>
<evidence type="ECO:0000313" key="8">
    <source>
        <dbReference type="EMBL" id="OWA51750.1"/>
    </source>
</evidence>
<dbReference type="Pfam" id="PF01641">
    <property type="entry name" value="SelR"/>
    <property type="match status" value="1"/>
</dbReference>
<evidence type="ECO:0000259" key="7">
    <source>
        <dbReference type="PROSITE" id="PS51790"/>
    </source>
</evidence>
<comment type="caution">
    <text evidence="8">The sequence shown here is derived from an EMBL/GenBank/DDBJ whole genome shotgun (WGS) entry which is preliminary data.</text>
</comment>
<dbReference type="EMBL" id="MTYJ01000238">
    <property type="protein sequence ID" value="OWA51750.1"/>
    <property type="molecule type" value="Genomic_DNA"/>
</dbReference>
<dbReference type="OrthoDB" id="44061at2759"/>
<feature type="domain" description="MsrB" evidence="7">
    <location>
        <begin position="69"/>
        <end position="191"/>
    </location>
</feature>
<dbReference type="HAMAP" id="MF_01400">
    <property type="entry name" value="MsrB"/>
    <property type="match status" value="1"/>
</dbReference>
<dbReference type="SUPFAM" id="SSF51316">
    <property type="entry name" value="Mss4-like"/>
    <property type="match status" value="1"/>
</dbReference>
<name>A0A9X6NCR2_HYPEX</name>
<evidence type="ECO:0000256" key="6">
    <source>
        <dbReference type="RuleBase" id="RU365044"/>
    </source>
</evidence>
<evidence type="ECO:0000256" key="2">
    <source>
        <dbReference type="ARBA" id="ARBA00022723"/>
    </source>
</evidence>